<dbReference type="Proteomes" id="UP000828048">
    <property type="component" value="Chromosome 2"/>
</dbReference>
<reference evidence="1 2" key="1">
    <citation type="journal article" date="2021" name="Hortic Res">
        <title>High-quality reference genome and annotation aids understanding of berry development for evergreen blueberry (Vaccinium darrowii).</title>
        <authorList>
            <person name="Yu J."/>
            <person name="Hulse-Kemp A.M."/>
            <person name="Babiker E."/>
            <person name="Staton M."/>
        </authorList>
    </citation>
    <scope>NUCLEOTIDE SEQUENCE [LARGE SCALE GENOMIC DNA]</scope>
    <source>
        <strain evidence="2">cv. NJ 8807/NJ 8810</strain>
        <tissue evidence="1">Young leaf</tissue>
    </source>
</reference>
<evidence type="ECO:0000313" key="2">
    <source>
        <dbReference type="Proteomes" id="UP000828048"/>
    </source>
</evidence>
<gene>
    <name evidence="1" type="ORF">Vadar_006203</name>
</gene>
<accession>A0ACB7WY34</accession>
<proteinExistence type="predicted"/>
<sequence length="570" mass="63020">MEVENSKKSKQSSYSSWVAACFTKCLPISSSSTSSPQSSEVVFPDNHPMVLPSSKITTKIRKPAGWKVMPYVLGNETFERFLTIGVASFASVLGMGTLTLIAWKPELHPPPCTQQQQQLHECKGPTTPQLCVLFLGLGLLSIATGGIRPCSLPFGVDQFDATTDDGRKGINSFFNWYYTTFTVVLILALTVVVYIQTNISWVLGFGIPATFMLASIVLFFFGTRLYVYVKPEGSVFSGIAQAVVAAYKKRRVKFLVAAEGEGVLYDPPLKGTIVTKLPLTNQFRFLNKAAIVLDGEVNSDGSRVNPWTLCSIQQIEEVKCLLKIVPIWASGIICFTAMLQQGTFTVSQALKMDRHLGPKFEIPAGTVIVISMITIGFWVPFYDWVLVPALRKITGHEGGITLLQRIGTGIVFSVFSMVVAGVIEKKRRDSALSQGGPISVMWLAPQLILLGFCEAFNIIGQIEFYYKEFPENMSSVANALFFCTFSMASYLSSLVVTTVHRVTGGHGRPDWLTNDINAGRVDYFYYVIAGMGVVNFIYFLIVARRYNYKVRAQIGEEKSPFDVEHDAVKQ</sequence>
<organism evidence="1 2">
    <name type="scientific">Vaccinium darrowii</name>
    <dbReference type="NCBI Taxonomy" id="229202"/>
    <lineage>
        <taxon>Eukaryota</taxon>
        <taxon>Viridiplantae</taxon>
        <taxon>Streptophyta</taxon>
        <taxon>Embryophyta</taxon>
        <taxon>Tracheophyta</taxon>
        <taxon>Spermatophyta</taxon>
        <taxon>Magnoliopsida</taxon>
        <taxon>eudicotyledons</taxon>
        <taxon>Gunneridae</taxon>
        <taxon>Pentapetalae</taxon>
        <taxon>asterids</taxon>
        <taxon>Ericales</taxon>
        <taxon>Ericaceae</taxon>
        <taxon>Vaccinioideae</taxon>
        <taxon>Vaccinieae</taxon>
        <taxon>Vaccinium</taxon>
    </lineage>
</organism>
<evidence type="ECO:0000313" key="1">
    <source>
        <dbReference type="EMBL" id="KAH7833425.1"/>
    </source>
</evidence>
<keyword evidence="2" id="KW-1185">Reference proteome</keyword>
<name>A0ACB7WY34_9ERIC</name>
<protein>
    <submittedName>
        <fullName evidence="1">Uncharacterized protein</fullName>
    </submittedName>
</protein>
<dbReference type="EMBL" id="CM037152">
    <property type="protein sequence ID" value="KAH7833425.1"/>
    <property type="molecule type" value="Genomic_DNA"/>
</dbReference>
<comment type="caution">
    <text evidence="1">The sequence shown here is derived from an EMBL/GenBank/DDBJ whole genome shotgun (WGS) entry which is preliminary data.</text>
</comment>